<evidence type="ECO:0000313" key="2">
    <source>
        <dbReference type="EMBL" id="KAK8835044.1"/>
    </source>
</evidence>
<feature type="region of interest" description="Disordered" evidence="1">
    <location>
        <begin position="647"/>
        <end position="670"/>
    </location>
</feature>
<evidence type="ECO:0000313" key="3">
    <source>
        <dbReference type="EMBL" id="KAK8900043.1"/>
    </source>
</evidence>
<feature type="compositionally biased region" description="Low complexity" evidence="1">
    <location>
        <begin position="651"/>
        <end position="670"/>
    </location>
</feature>
<evidence type="ECO:0000313" key="4">
    <source>
        <dbReference type="Proteomes" id="UP001470230"/>
    </source>
</evidence>
<feature type="region of interest" description="Disordered" evidence="1">
    <location>
        <begin position="153"/>
        <end position="184"/>
    </location>
</feature>
<comment type="caution">
    <text evidence="3">The sequence shown here is derived from an EMBL/GenBank/DDBJ whole genome shotgun (WGS) entry which is preliminary data.</text>
</comment>
<sequence length="797" mass="91913">MQKFTPFSIQPNYENILSLIKSNTKYAIFEILSQDNIIQSINHQNSQISQFLFKHIADLFNISIRADFNKDNEIFFYKKEVVKQEKSIDHQIDSDASKIELKNEYDTFKVSSNAREVLVALSINFPAQFSENTAFHLKMNQILDTVNEIENNPQSKRNPKIVKRAEEEEETNKEENFSNENNDTNNQIFENFPISEINANLSVVLLSRIIFSLGKSENYSILASLSDDQDFFPKFCSLLGTHCAVYDTLFSLSNDDMPAVSLFFEDMDSTEMLLEMIKSSFFKLKALINSEEQNNAVQNSWNDILNNYNVSIAYFNIDDIFRMQKRALIIISHLISNADKDSNLVKNLSEKVDYLTFLFENLGLHSLSKDVSANVFSLLIRLYQISSNPTVVNKSIYNPFMSSKKQSPEKDDSDYDDYDLDYDSDYDSCDCFSKMSKKKGNPGSPKRIKKVPLIKSFFESNANAICQYVIDSVFFSISTEKALEVLCLILHMPEVQDKFFNQIENSNLLQTMFEKLINDFFSFPNCSVLHTNFRKIFSLILKIEEQKQIDEPERKRTPFVSNVCNYLKEKIILFLDKEKMCQKESNIENQYESKIVASNDETTKQEDKNCLKNDNLIEDKLSVNTNFDNNNNNENILNSLNDITSRKSNENDCSNDSNENPKPINTNDNNNMVECSLESKDFKDNENPTSYLRYDFTKHCFWGFVVEFTELIEEINNDNGIKESENNFWTQFIQNDVNRFKCITSHEYGGSAPQGTRTYGKILCVRSPSSSSSGQKPRSFMKKVSETLSFGDDSDGD</sequence>
<protein>
    <submittedName>
        <fullName evidence="3">Uncharacterized protein</fullName>
    </submittedName>
</protein>
<dbReference type="EMBL" id="JAPFFF010000001">
    <property type="protein sequence ID" value="KAK8900043.1"/>
    <property type="molecule type" value="Genomic_DNA"/>
</dbReference>
<dbReference type="Proteomes" id="UP001470230">
    <property type="component" value="Unassembled WGS sequence"/>
</dbReference>
<accession>A0ABR2L9M0</accession>
<reference evidence="3 4" key="1">
    <citation type="submission" date="2024-04" db="EMBL/GenBank/DDBJ databases">
        <title>Tritrichomonas musculus Genome.</title>
        <authorList>
            <person name="Alves-Ferreira E."/>
            <person name="Grigg M."/>
            <person name="Lorenzi H."/>
            <person name="Galac M."/>
        </authorList>
    </citation>
    <scope>NUCLEOTIDE SEQUENCE [LARGE SCALE GENOMIC DNA]</scope>
    <source>
        <strain evidence="3 4">EAF2021</strain>
    </source>
</reference>
<dbReference type="EMBL" id="JAPFFF010000246">
    <property type="protein sequence ID" value="KAK8835044.1"/>
    <property type="molecule type" value="Genomic_DNA"/>
</dbReference>
<evidence type="ECO:0000256" key="1">
    <source>
        <dbReference type="SAM" id="MobiDB-lite"/>
    </source>
</evidence>
<name>A0ABR2L9M0_9EUKA</name>
<proteinExistence type="predicted"/>
<feature type="region of interest" description="Disordered" evidence="1">
    <location>
        <begin position="767"/>
        <end position="797"/>
    </location>
</feature>
<gene>
    <name evidence="3" type="ORF">M9Y10_002366</name>
    <name evidence="2" type="ORF">M9Y10_019420</name>
</gene>
<keyword evidence="4" id="KW-1185">Reference proteome</keyword>
<organism evidence="3 4">
    <name type="scientific">Tritrichomonas musculus</name>
    <dbReference type="NCBI Taxonomy" id="1915356"/>
    <lineage>
        <taxon>Eukaryota</taxon>
        <taxon>Metamonada</taxon>
        <taxon>Parabasalia</taxon>
        <taxon>Tritrichomonadida</taxon>
        <taxon>Tritrichomonadidae</taxon>
        <taxon>Tritrichomonas</taxon>
    </lineage>
</organism>